<accession>A0AAV8ZC48</accession>
<dbReference type="PANTHER" id="PTHR12655">
    <property type="entry name" value="ACYL-COA THIOESTERASE"/>
    <property type="match status" value="1"/>
</dbReference>
<dbReference type="FunFam" id="3.10.129.10:FF:000051">
    <property type="entry name" value="Acyl-coa thioesterase"/>
    <property type="match status" value="1"/>
</dbReference>
<protein>
    <recommendedName>
        <fullName evidence="5">HotDog ACOT-type domain-containing protein</fullName>
    </recommendedName>
</protein>
<keyword evidence="3" id="KW-0378">Hydrolase</keyword>
<organism evidence="6 7">
    <name type="scientific">Aromia moschata</name>
    <dbReference type="NCBI Taxonomy" id="1265417"/>
    <lineage>
        <taxon>Eukaryota</taxon>
        <taxon>Metazoa</taxon>
        <taxon>Ecdysozoa</taxon>
        <taxon>Arthropoda</taxon>
        <taxon>Hexapoda</taxon>
        <taxon>Insecta</taxon>
        <taxon>Pterygota</taxon>
        <taxon>Neoptera</taxon>
        <taxon>Endopterygota</taxon>
        <taxon>Coleoptera</taxon>
        <taxon>Polyphaga</taxon>
        <taxon>Cucujiformia</taxon>
        <taxon>Chrysomeloidea</taxon>
        <taxon>Cerambycidae</taxon>
        <taxon>Cerambycinae</taxon>
        <taxon>Callichromatini</taxon>
        <taxon>Aromia</taxon>
    </lineage>
</organism>
<dbReference type="Proteomes" id="UP001162162">
    <property type="component" value="Unassembled WGS sequence"/>
</dbReference>
<evidence type="ECO:0000313" key="6">
    <source>
        <dbReference type="EMBL" id="KAJ8961189.1"/>
    </source>
</evidence>
<evidence type="ECO:0000256" key="2">
    <source>
        <dbReference type="ARBA" id="ARBA00022737"/>
    </source>
</evidence>
<dbReference type="InterPro" id="IPR029069">
    <property type="entry name" value="HotDog_dom_sf"/>
</dbReference>
<name>A0AAV8ZC48_9CUCU</name>
<dbReference type="CDD" id="cd03442">
    <property type="entry name" value="BFIT_BACH"/>
    <property type="match status" value="2"/>
</dbReference>
<keyword evidence="2" id="KW-0677">Repeat</keyword>
<dbReference type="Gene3D" id="3.10.129.10">
    <property type="entry name" value="Hotdog Thioesterase"/>
    <property type="match status" value="2"/>
</dbReference>
<keyword evidence="4" id="KW-0809">Transit peptide</keyword>
<dbReference type="PANTHER" id="PTHR12655:SF0">
    <property type="entry name" value="ACYL-COENZYME A THIOESTERASE 9, MITOCHONDRIAL"/>
    <property type="match status" value="1"/>
</dbReference>
<evidence type="ECO:0000256" key="3">
    <source>
        <dbReference type="ARBA" id="ARBA00022801"/>
    </source>
</evidence>
<gene>
    <name evidence="6" type="ORF">NQ318_008872</name>
</gene>
<comment type="caution">
    <text evidence="6">The sequence shown here is derived from an EMBL/GenBank/DDBJ whole genome shotgun (WGS) entry which is preliminary data.</text>
</comment>
<dbReference type="SUPFAM" id="SSF54637">
    <property type="entry name" value="Thioesterase/thiol ester dehydrase-isomerase"/>
    <property type="match status" value="2"/>
</dbReference>
<dbReference type="AlphaFoldDB" id="A0AAV8ZC48"/>
<dbReference type="GO" id="GO:0005739">
    <property type="term" value="C:mitochondrion"/>
    <property type="evidence" value="ECO:0007669"/>
    <property type="project" value="TreeGrafter"/>
</dbReference>
<comment type="similarity">
    <text evidence="1">Belongs to the acyl coenzyme A hydrolase family.</text>
</comment>
<proteinExistence type="inferred from homology"/>
<evidence type="ECO:0000313" key="7">
    <source>
        <dbReference type="Proteomes" id="UP001162162"/>
    </source>
</evidence>
<evidence type="ECO:0000256" key="4">
    <source>
        <dbReference type="ARBA" id="ARBA00022946"/>
    </source>
</evidence>
<dbReference type="Pfam" id="PF03061">
    <property type="entry name" value="4HBT"/>
    <property type="match status" value="1"/>
</dbReference>
<sequence length="409" mass="47127">MSTEEKVKYPSVKNLKDTLSMQMGVETGYNPIAEDRSRLLQYLPTSQEELPKRSMGDSFVAGLIPLSTDKRLQDKYVTFLGRVRVGRLLEDMDMFAVMVAFKHIVNPKQPENEPFAYTIVTALLDRIDFTEFVPKPKEDIKISGHVSWVGKSSLEVVVWLEQEMDGTWHRITRALFVLAARNSTNSAAAIVNAIEPANERETKILSGGESRKQQRINIVRKHVSKVMPDQAEQKLIYDLYLRTTKVKSISSIRNRRLPPRCVWMHESSLSNIVFSHPEDRNIHNTVFGGFIMRQAEELSWALGFMYSKYRPVLRSISDINFQQPIAVGSLIQLHAYVVFTQMNFMQLMIFAETFDPTTGNSDQTNTFHFTYEVPELVNECVPLTYHQAMMYLDGRRHFQEVMREATMKK</sequence>
<dbReference type="InterPro" id="IPR033120">
    <property type="entry name" value="HOTDOG_ACOT"/>
</dbReference>
<dbReference type="InterPro" id="IPR006683">
    <property type="entry name" value="Thioestr_dom"/>
</dbReference>
<evidence type="ECO:0000259" key="5">
    <source>
        <dbReference type="PROSITE" id="PS51770"/>
    </source>
</evidence>
<dbReference type="EMBL" id="JAPWTK010000006">
    <property type="protein sequence ID" value="KAJ8961189.1"/>
    <property type="molecule type" value="Genomic_DNA"/>
</dbReference>
<dbReference type="GO" id="GO:0047617">
    <property type="term" value="F:fatty acyl-CoA hydrolase activity"/>
    <property type="evidence" value="ECO:0007669"/>
    <property type="project" value="TreeGrafter"/>
</dbReference>
<reference evidence="6" key="1">
    <citation type="journal article" date="2023" name="Insect Mol. Biol.">
        <title>Genome sequencing provides insights into the evolution of gene families encoding plant cell wall-degrading enzymes in longhorned beetles.</title>
        <authorList>
            <person name="Shin N.R."/>
            <person name="Okamura Y."/>
            <person name="Kirsch R."/>
            <person name="Pauchet Y."/>
        </authorList>
    </citation>
    <scope>NUCLEOTIDE SEQUENCE</scope>
    <source>
        <strain evidence="6">AMC_N1</strain>
    </source>
</reference>
<feature type="domain" description="HotDog ACOT-type" evidence="5">
    <location>
        <begin position="265"/>
        <end position="377"/>
    </location>
</feature>
<dbReference type="FunFam" id="3.10.129.10:FF:000012">
    <property type="entry name" value="Acyl-coenzyme A thioesterase 9, mitochondrial"/>
    <property type="match status" value="1"/>
</dbReference>
<keyword evidence="7" id="KW-1185">Reference proteome</keyword>
<evidence type="ECO:0000256" key="1">
    <source>
        <dbReference type="ARBA" id="ARBA00010458"/>
    </source>
</evidence>
<dbReference type="PROSITE" id="PS51770">
    <property type="entry name" value="HOTDOG_ACOT"/>
    <property type="match status" value="2"/>
</dbReference>
<feature type="domain" description="HotDog ACOT-type" evidence="5">
    <location>
        <begin position="62"/>
        <end position="184"/>
    </location>
</feature>
<dbReference type="GO" id="GO:0006637">
    <property type="term" value="P:acyl-CoA metabolic process"/>
    <property type="evidence" value="ECO:0007669"/>
    <property type="project" value="TreeGrafter"/>
</dbReference>